<proteinExistence type="inferred from homology"/>
<accession>A0AAQ3KJZ7</accession>
<keyword evidence="2 5" id="KW-0732">Signal</keyword>
<evidence type="ECO:0000313" key="6">
    <source>
        <dbReference type="EMBL" id="WOL10308.1"/>
    </source>
</evidence>
<evidence type="ECO:0000256" key="2">
    <source>
        <dbReference type="ARBA" id="ARBA00022729"/>
    </source>
</evidence>
<dbReference type="GO" id="GO:0016788">
    <property type="term" value="F:hydrolase activity, acting on ester bonds"/>
    <property type="evidence" value="ECO:0007669"/>
    <property type="project" value="InterPro"/>
</dbReference>
<evidence type="ECO:0000313" key="7">
    <source>
        <dbReference type="Proteomes" id="UP001327560"/>
    </source>
</evidence>
<organism evidence="6 7">
    <name type="scientific">Canna indica</name>
    <name type="common">Indian-shot</name>
    <dbReference type="NCBI Taxonomy" id="4628"/>
    <lineage>
        <taxon>Eukaryota</taxon>
        <taxon>Viridiplantae</taxon>
        <taxon>Streptophyta</taxon>
        <taxon>Embryophyta</taxon>
        <taxon>Tracheophyta</taxon>
        <taxon>Spermatophyta</taxon>
        <taxon>Magnoliopsida</taxon>
        <taxon>Liliopsida</taxon>
        <taxon>Zingiberales</taxon>
        <taxon>Cannaceae</taxon>
        <taxon>Canna</taxon>
    </lineage>
</organism>
<gene>
    <name evidence="6" type="ORF">Cni_G19063</name>
</gene>
<reference evidence="6 7" key="1">
    <citation type="submission" date="2023-10" db="EMBL/GenBank/DDBJ databases">
        <title>Chromosome-scale genome assembly provides insights into flower coloration mechanisms of Canna indica.</title>
        <authorList>
            <person name="Li C."/>
        </authorList>
    </citation>
    <scope>NUCLEOTIDE SEQUENCE [LARGE SCALE GENOMIC DNA]</scope>
    <source>
        <tissue evidence="6">Flower</tissue>
    </source>
</reference>
<evidence type="ECO:0000256" key="3">
    <source>
        <dbReference type="ARBA" id="ARBA00022801"/>
    </source>
</evidence>
<dbReference type="Gene3D" id="3.40.50.1110">
    <property type="entry name" value="SGNH hydrolase"/>
    <property type="match status" value="1"/>
</dbReference>
<comment type="similarity">
    <text evidence="1">Belongs to the 'GDSL' lipolytic enzyme family.</text>
</comment>
<dbReference type="PANTHER" id="PTHR22835">
    <property type="entry name" value="ZINC FINGER FYVE DOMAIN CONTAINING PROTEIN"/>
    <property type="match status" value="1"/>
</dbReference>
<dbReference type="AlphaFoldDB" id="A0AAQ3KJZ7"/>
<protein>
    <submittedName>
        <fullName evidence="6">GDSL esterase/lipase</fullName>
    </submittedName>
</protein>
<feature type="signal peptide" evidence="5">
    <location>
        <begin position="1"/>
        <end position="33"/>
    </location>
</feature>
<evidence type="ECO:0000256" key="5">
    <source>
        <dbReference type="SAM" id="SignalP"/>
    </source>
</evidence>
<dbReference type="CDD" id="cd01837">
    <property type="entry name" value="SGNH_plant_lipase_like"/>
    <property type="match status" value="1"/>
</dbReference>
<keyword evidence="7" id="KW-1185">Reference proteome</keyword>
<evidence type="ECO:0000256" key="4">
    <source>
        <dbReference type="ARBA" id="ARBA00023180"/>
    </source>
</evidence>
<dbReference type="InterPro" id="IPR036514">
    <property type="entry name" value="SGNH_hydro_sf"/>
</dbReference>
<dbReference type="Pfam" id="PF00657">
    <property type="entry name" value="Lipase_GDSL"/>
    <property type="match status" value="1"/>
</dbReference>
<dbReference type="EMBL" id="CP136895">
    <property type="protein sequence ID" value="WOL10308.1"/>
    <property type="molecule type" value="Genomic_DNA"/>
</dbReference>
<sequence>MTPPPMAAPSFRGNLFLCLILLFAHLFPLLGLALPPIGSYSAIFSFGDSLTDTGNSAYFSRGDDVAKRIPYGETYFHRPSGRYSDGRIVLDFIAQAMGLPLVPPYEAGHGSDDFARGANFAVGGGCALSNTFYEKKGFNLSREDHSLVTQLKWFQQLLATFSSSSSVLTSSTEILNNSLFVMGEIGVNDYHNLLQGNESIDYARTSVPPVVNAIASAIDELTEMGAKTVIVAGMFPMGCIPLFLTKFQTQNTAAYEPETGCLKSLNEFSQYHNLLLKYELRALQKAHPHSRIIYADYYKALMDIYRSPEHFGMKWPLVACCGGEGPYNFSFSVGCSDPASKWCSDPLSYVCWDGMHYTEAACQVIARGILDGSYVEFPSKQTCFEMFDEMYG</sequence>
<dbReference type="SUPFAM" id="SSF52266">
    <property type="entry name" value="SGNH hydrolase"/>
    <property type="match status" value="1"/>
</dbReference>
<dbReference type="Proteomes" id="UP001327560">
    <property type="component" value="Chromosome 6"/>
</dbReference>
<dbReference type="PANTHER" id="PTHR22835:SF663">
    <property type="entry name" value="LIPASE-LIKE"/>
    <property type="match status" value="1"/>
</dbReference>
<dbReference type="InterPro" id="IPR035669">
    <property type="entry name" value="SGNH_plant_lipase-like"/>
</dbReference>
<dbReference type="InterPro" id="IPR001087">
    <property type="entry name" value="GDSL"/>
</dbReference>
<feature type="chain" id="PRO_5042993557" evidence="5">
    <location>
        <begin position="34"/>
        <end position="392"/>
    </location>
</feature>
<keyword evidence="4" id="KW-0325">Glycoprotein</keyword>
<keyword evidence="3" id="KW-0378">Hydrolase</keyword>
<evidence type="ECO:0000256" key="1">
    <source>
        <dbReference type="ARBA" id="ARBA00008668"/>
    </source>
</evidence>
<name>A0AAQ3KJZ7_9LILI</name>